<gene>
    <name evidence="2" type="ORF">AHMF7605_00205</name>
</gene>
<dbReference type="Proteomes" id="UP000240357">
    <property type="component" value="Unassembled WGS sequence"/>
</dbReference>
<dbReference type="AlphaFoldDB" id="A0A2T2Y955"/>
<keyword evidence="3" id="KW-1185">Reference proteome</keyword>
<keyword evidence="1" id="KW-0812">Transmembrane</keyword>
<evidence type="ECO:0000313" key="2">
    <source>
        <dbReference type="EMBL" id="PSR52050.1"/>
    </source>
</evidence>
<feature type="transmembrane region" description="Helical" evidence="1">
    <location>
        <begin position="40"/>
        <end position="62"/>
    </location>
</feature>
<keyword evidence="1" id="KW-0472">Membrane</keyword>
<evidence type="ECO:0000313" key="3">
    <source>
        <dbReference type="Proteomes" id="UP000240357"/>
    </source>
</evidence>
<accession>A0A2T2Y955</accession>
<name>A0A2T2Y955_9BACT</name>
<comment type="caution">
    <text evidence="2">The sequence shown here is derived from an EMBL/GenBank/DDBJ whole genome shotgun (WGS) entry which is preliminary data.</text>
</comment>
<protein>
    <submittedName>
        <fullName evidence="2">Uncharacterized protein</fullName>
    </submittedName>
</protein>
<evidence type="ECO:0000256" key="1">
    <source>
        <dbReference type="SAM" id="Phobius"/>
    </source>
</evidence>
<dbReference type="EMBL" id="PYFT01000001">
    <property type="protein sequence ID" value="PSR52050.1"/>
    <property type="molecule type" value="Genomic_DNA"/>
</dbReference>
<organism evidence="2 3">
    <name type="scientific">Adhaeribacter arboris</name>
    <dbReference type="NCBI Taxonomy" id="2072846"/>
    <lineage>
        <taxon>Bacteria</taxon>
        <taxon>Pseudomonadati</taxon>
        <taxon>Bacteroidota</taxon>
        <taxon>Cytophagia</taxon>
        <taxon>Cytophagales</taxon>
        <taxon>Hymenobacteraceae</taxon>
        <taxon>Adhaeribacter</taxon>
    </lineage>
</organism>
<keyword evidence="1" id="KW-1133">Transmembrane helix</keyword>
<reference evidence="2 3" key="1">
    <citation type="submission" date="2018-03" db="EMBL/GenBank/DDBJ databases">
        <title>Adhaeribacter sp. HMF7605 Genome sequencing and assembly.</title>
        <authorList>
            <person name="Kang H."/>
            <person name="Kang J."/>
            <person name="Cha I."/>
            <person name="Kim H."/>
            <person name="Joh K."/>
        </authorList>
    </citation>
    <scope>NUCLEOTIDE SEQUENCE [LARGE SCALE GENOMIC DNA]</scope>
    <source>
        <strain evidence="2 3">HMF7605</strain>
    </source>
</reference>
<proteinExistence type="predicted"/>
<sequence length="71" mass="8611">METTQVLKTTNPVRNSYPAEEQEWTEIIEPRSRLLNLGLMYMHLSVVIFNLVRFLFQFSLFFNDIRFYQSF</sequence>